<evidence type="ECO:0000256" key="1">
    <source>
        <dbReference type="SAM" id="Phobius"/>
    </source>
</evidence>
<comment type="caution">
    <text evidence="2">The sequence shown here is derived from an EMBL/GenBank/DDBJ whole genome shotgun (WGS) entry which is preliminary data.</text>
</comment>
<dbReference type="AlphaFoldDB" id="A0AAD4MYC8"/>
<accession>A0AAD4MYC8</accession>
<keyword evidence="3" id="KW-1185">Reference proteome</keyword>
<keyword evidence="1" id="KW-0812">Transmembrane</keyword>
<sequence>MGLHRFDFVYRIIPIYQLVLLNSTVCYFVSSVRCLTFHLHDFNSKFQELLESRTKSEQLSERLLAAFSFHKTLAQKVRQMDGIFRVFIFCMLVTNVPMTVFGAITLVRRKNLLSFIFALYDVIFCTVQLTVLTMVPAKLYAELYAFPSHIYWGHAVWTRYDPEVFQILRTVSEYVQQLQVGLSFGGLVIIRKSSVLTAIVLIVPYVVLSYQLYTQGGKNSQQRVMFSKLLGTSEN</sequence>
<keyword evidence="1" id="KW-0472">Membrane</keyword>
<feature type="transmembrane region" description="Helical" evidence="1">
    <location>
        <begin position="12"/>
        <end position="30"/>
    </location>
</feature>
<proteinExistence type="predicted"/>
<reference evidence="2" key="1">
    <citation type="submission" date="2022-01" db="EMBL/GenBank/DDBJ databases">
        <title>Genome Sequence Resource for Two Populations of Ditylenchus destructor, the Migratory Endoparasitic Phytonematode.</title>
        <authorList>
            <person name="Zhang H."/>
            <person name="Lin R."/>
            <person name="Xie B."/>
        </authorList>
    </citation>
    <scope>NUCLEOTIDE SEQUENCE</scope>
    <source>
        <strain evidence="2">BazhouSP</strain>
    </source>
</reference>
<dbReference type="PANTHER" id="PTHR34492">
    <property type="entry name" value="GUSTATORY RECEPTOR FAMILY"/>
    <property type="match status" value="1"/>
</dbReference>
<protein>
    <submittedName>
        <fullName evidence="2">CBR-GUR-5 protein</fullName>
    </submittedName>
</protein>
<gene>
    <name evidence="2" type="ORF">DdX_11747</name>
</gene>
<dbReference type="EMBL" id="JAKKPZ010000034">
    <property type="protein sequence ID" value="KAI1708668.1"/>
    <property type="molecule type" value="Genomic_DNA"/>
</dbReference>
<feature type="transmembrane region" description="Helical" evidence="1">
    <location>
        <begin position="86"/>
        <end position="106"/>
    </location>
</feature>
<feature type="transmembrane region" description="Helical" evidence="1">
    <location>
        <begin position="195"/>
        <end position="213"/>
    </location>
</feature>
<organism evidence="2 3">
    <name type="scientific">Ditylenchus destructor</name>
    <dbReference type="NCBI Taxonomy" id="166010"/>
    <lineage>
        <taxon>Eukaryota</taxon>
        <taxon>Metazoa</taxon>
        <taxon>Ecdysozoa</taxon>
        <taxon>Nematoda</taxon>
        <taxon>Chromadorea</taxon>
        <taxon>Rhabditida</taxon>
        <taxon>Tylenchina</taxon>
        <taxon>Tylenchomorpha</taxon>
        <taxon>Sphaerularioidea</taxon>
        <taxon>Anguinidae</taxon>
        <taxon>Anguininae</taxon>
        <taxon>Ditylenchus</taxon>
    </lineage>
</organism>
<evidence type="ECO:0000313" key="3">
    <source>
        <dbReference type="Proteomes" id="UP001201812"/>
    </source>
</evidence>
<dbReference type="PANTHER" id="PTHR34492:SF2">
    <property type="entry name" value="G PROTEIN-COUPLED RECEPTOR"/>
    <property type="match status" value="1"/>
</dbReference>
<feature type="transmembrane region" description="Helical" evidence="1">
    <location>
        <begin position="112"/>
        <end position="135"/>
    </location>
</feature>
<dbReference type="Proteomes" id="UP001201812">
    <property type="component" value="Unassembled WGS sequence"/>
</dbReference>
<keyword evidence="1" id="KW-1133">Transmembrane helix</keyword>
<evidence type="ECO:0000313" key="2">
    <source>
        <dbReference type="EMBL" id="KAI1708668.1"/>
    </source>
</evidence>
<name>A0AAD4MYC8_9BILA</name>